<dbReference type="SUPFAM" id="SSF82657">
    <property type="entry name" value="BolA-like"/>
    <property type="match status" value="1"/>
</dbReference>
<dbReference type="Pfam" id="PF01722">
    <property type="entry name" value="BolA"/>
    <property type="match status" value="1"/>
</dbReference>
<dbReference type="InterPro" id="IPR036065">
    <property type="entry name" value="BolA-like_sf"/>
</dbReference>
<dbReference type="RefSeq" id="WP_133605611.1">
    <property type="nucleotide sequence ID" value="NZ_SNXW01000001.1"/>
</dbReference>
<name>A0A4R6RMX2_9BURK</name>
<dbReference type="PANTHER" id="PTHR46230:SF7">
    <property type="entry name" value="BOLA-LIKE PROTEIN 1"/>
    <property type="match status" value="1"/>
</dbReference>
<protein>
    <submittedName>
        <fullName evidence="2">BolA protein family transcriptional regulator</fullName>
    </submittedName>
</protein>
<dbReference type="PANTHER" id="PTHR46230">
    <property type="match status" value="1"/>
</dbReference>
<evidence type="ECO:0000313" key="3">
    <source>
        <dbReference type="Proteomes" id="UP000294593"/>
    </source>
</evidence>
<dbReference type="Proteomes" id="UP000294593">
    <property type="component" value="Unassembled WGS sequence"/>
</dbReference>
<dbReference type="GO" id="GO:0016226">
    <property type="term" value="P:iron-sulfur cluster assembly"/>
    <property type="evidence" value="ECO:0007669"/>
    <property type="project" value="TreeGrafter"/>
</dbReference>
<keyword evidence="3" id="KW-1185">Reference proteome</keyword>
<sequence>MSAAASPSTFQPVTAAEMQAVLTQALQPEFIAVQDDTAAHHGHAGHSGADFGTHFSLHIRARSFTGLSHVQRHRLVYDALRDLMPRGVHALAIKAELPVAPVSPSH</sequence>
<evidence type="ECO:0000313" key="2">
    <source>
        <dbReference type="EMBL" id="TDP87930.1"/>
    </source>
</evidence>
<gene>
    <name evidence="2" type="ORF">EV672_10162</name>
</gene>
<accession>A0A4R6RMX2</accession>
<dbReference type="OrthoDB" id="5296536at2"/>
<dbReference type="EMBL" id="SNXW01000001">
    <property type="protein sequence ID" value="TDP87930.1"/>
    <property type="molecule type" value="Genomic_DNA"/>
</dbReference>
<dbReference type="AlphaFoldDB" id="A0A4R6RMX2"/>
<dbReference type="Gene3D" id="3.30.300.90">
    <property type="entry name" value="BolA-like"/>
    <property type="match status" value="1"/>
</dbReference>
<dbReference type="PIRSF" id="PIRSF003113">
    <property type="entry name" value="BolA"/>
    <property type="match status" value="1"/>
</dbReference>
<comment type="caution">
    <text evidence="2">The sequence shown here is derived from an EMBL/GenBank/DDBJ whole genome shotgun (WGS) entry which is preliminary data.</text>
</comment>
<organism evidence="2 3">
    <name type="scientific">Aquabacterium commune</name>
    <dbReference type="NCBI Taxonomy" id="70586"/>
    <lineage>
        <taxon>Bacteria</taxon>
        <taxon>Pseudomonadati</taxon>
        <taxon>Pseudomonadota</taxon>
        <taxon>Betaproteobacteria</taxon>
        <taxon>Burkholderiales</taxon>
        <taxon>Aquabacterium</taxon>
    </lineage>
</organism>
<comment type="similarity">
    <text evidence="1">Belongs to the BolA/IbaG family.</text>
</comment>
<reference evidence="2 3" key="1">
    <citation type="submission" date="2019-03" db="EMBL/GenBank/DDBJ databases">
        <title>Genomic Encyclopedia of Type Strains, Phase IV (KMG-IV): sequencing the most valuable type-strain genomes for metagenomic binning, comparative biology and taxonomic classification.</title>
        <authorList>
            <person name="Goeker M."/>
        </authorList>
    </citation>
    <scope>NUCLEOTIDE SEQUENCE [LARGE SCALE GENOMIC DNA]</scope>
    <source>
        <strain evidence="2 3">DSM 11901</strain>
    </source>
</reference>
<proteinExistence type="inferred from homology"/>
<dbReference type="InterPro" id="IPR002634">
    <property type="entry name" value="BolA"/>
</dbReference>
<evidence type="ECO:0000256" key="1">
    <source>
        <dbReference type="RuleBase" id="RU003860"/>
    </source>
</evidence>